<dbReference type="STRING" id="558151.ACM46_18300"/>
<dbReference type="Proteomes" id="UP000036261">
    <property type="component" value="Unassembled WGS sequence"/>
</dbReference>
<evidence type="ECO:0008006" key="3">
    <source>
        <dbReference type="Google" id="ProtNLM"/>
    </source>
</evidence>
<sequence length="212" mass="24931">MTTVSSKPTGKKIQLKNKYQTFRNSEGFFVNAFQKNIYLKDKFKAMDNHFYVQKFQEAVDTISLKEFTHAGLKFSVDFILESIALKIYKPEWSSNMESPIDAPGRIFFSVWVNEKSVEQKKVYYNIHALKLRNIKGYTIQARSFADDFRKRFEEDCQNWENVSVKYGPLTLMEGWIELNPDHLVKDLHFLAEKFLNLSPVIDEILTSYRSKI</sequence>
<name>A0A0J7I335_9FLAO</name>
<proteinExistence type="predicted"/>
<accession>A0A0J7I335</accession>
<dbReference type="AlphaFoldDB" id="A0A0J7I335"/>
<evidence type="ECO:0000313" key="1">
    <source>
        <dbReference type="EMBL" id="KMQ60181.1"/>
    </source>
</evidence>
<dbReference type="EMBL" id="LFND01000006">
    <property type="protein sequence ID" value="KMQ60181.1"/>
    <property type="molecule type" value="Genomic_DNA"/>
</dbReference>
<reference evidence="1 2" key="1">
    <citation type="journal article" date="2013" name="Int. J. Syst. Evol. Microbiol.">
        <title>Chryseobacterium angstadtii sp. nov., isolated from a newt tank.</title>
        <authorList>
            <person name="Kirk K.E."/>
            <person name="Hoffman J.A."/>
            <person name="Smith K.A."/>
            <person name="Strahan B.L."/>
            <person name="Failor K.C."/>
            <person name="Krebs J.E."/>
            <person name="Gale A.N."/>
            <person name="Do T.D."/>
            <person name="Sontag T.C."/>
            <person name="Batties A.M."/>
            <person name="Mistiszyn K."/>
            <person name="Newman J.D."/>
        </authorList>
    </citation>
    <scope>NUCLEOTIDE SEQUENCE [LARGE SCALE GENOMIC DNA]</scope>
    <source>
        <strain evidence="1 2">KM</strain>
    </source>
</reference>
<dbReference type="PATRIC" id="fig|558151.6.peg.3869"/>
<protein>
    <recommendedName>
        <fullName evidence="3">DUF4268 domain-containing protein</fullName>
    </recommendedName>
</protein>
<organism evidence="1 2">
    <name type="scientific">Chryseobacterium angstadtii</name>
    <dbReference type="NCBI Taxonomy" id="558151"/>
    <lineage>
        <taxon>Bacteria</taxon>
        <taxon>Pseudomonadati</taxon>
        <taxon>Bacteroidota</taxon>
        <taxon>Flavobacteriia</taxon>
        <taxon>Flavobacteriales</taxon>
        <taxon>Weeksellaceae</taxon>
        <taxon>Chryseobacterium group</taxon>
        <taxon>Chryseobacterium</taxon>
    </lineage>
</organism>
<comment type="caution">
    <text evidence="1">The sequence shown here is derived from an EMBL/GenBank/DDBJ whole genome shotgun (WGS) entry which is preliminary data.</text>
</comment>
<evidence type="ECO:0000313" key="2">
    <source>
        <dbReference type="Proteomes" id="UP000036261"/>
    </source>
</evidence>
<gene>
    <name evidence="1" type="ORF">ACM46_18300</name>
</gene>
<keyword evidence="2" id="KW-1185">Reference proteome</keyword>